<feature type="domain" description="3-hydroxyisobutyrate dehydrogenase-like NAD-binding" evidence="8">
    <location>
        <begin position="165"/>
        <end position="292"/>
    </location>
</feature>
<protein>
    <recommendedName>
        <fullName evidence="6">3-hydroxyisobutyrate dehydrogenase</fullName>
        <shortName evidence="6">HIBADH</shortName>
        <ecNumber evidence="6">1.1.1.31</ecNumber>
    </recommendedName>
</protein>
<evidence type="ECO:0000256" key="3">
    <source>
        <dbReference type="ARBA" id="ARBA00023002"/>
    </source>
</evidence>
<keyword evidence="4 6" id="KW-0520">NAD</keyword>
<dbReference type="InterPro" id="IPR036291">
    <property type="entry name" value="NAD(P)-bd_dom_sf"/>
</dbReference>
<name>A0A917JUG6_9GAMM</name>
<dbReference type="SUPFAM" id="SSF48179">
    <property type="entry name" value="6-phosphogluconate dehydrogenase C-terminal domain-like"/>
    <property type="match status" value="1"/>
</dbReference>
<reference evidence="9" key="2">
    <citation type="submission" date="2020-09" db="EMBL/GenBank/DDBJ databases">
        <authorList>
            <person name="Sun Q."/>
            <person name="Ohkuma M."/>
        </authorList>
    </citation>
    <scope>NUCLEOTIDE SEQUENCE</scope>
    <source>
        <strain evidence="9">JCM 13919</strain>
    </source>
</reference>
<organism evidence="9 10">
    <name type="scientific">Legionella impletisoli</name>
    <dbReference type="NCBI Taxonomy" id="343510"/>
    <lineage>
        <taxon>Bacteria</taxon>
        <taxon>Pseudomonadati</taxon>
        <taxon>Pseudomonadota</taxon>
        <taxon>Gammaproteobacteria</taxon>
        <taxon>Legionellales</taxon>
        <taxon>Legionellaceae</taxon>
        <taxon>Legionella</taxon>
    </lineage>
</organism>
<evidence type="ECO:0000313" key="9">
    <source>
        <dbReference type="EMBL" id="GGI87566.1"/>
    </source>
</evidence>
<evidence type="ECO:0000256" key="6">
    <source>
        <dbReference type="RuleBase" id="RU910714"/>
    </source>
</evidence>
<dbReference type="GO" id="GO:0009083">
    <property type="term" value="P:branched-chain amino acid catabolic process"/>
    <property type="evidence" value="ECO:0007669"/>
    <property type="project" value="UniProtKB-KW"/>
</dbReference>
<dbReference type="EC" id="1.1.1.31" evidence="6"/>
<dbReference type="OrthoDB" id="9786703at2"/>
<dbReference type="InterPro" id="IPR008927">
    <property type="entry name" value="6-PGluconate_DH-like_C_sf"/>
</dbReference>
<dbReference type="PANTHER" id="PTHR22981:SF7">
    <property type="entry name" value="3-HYDROXYISOBUTYRATE DEHYDROGENASE, MITOCHONDRIAL"/>
    <property type="match status" value="1"/>
</dbReference>
<dbReference type="AlphaFoldDB" id="A0A917JUG6"/>
<evidence type="ECO:0000259" key="8">
    <source>
        <dbReference type="Pfam" id="PF14833"/>
    </source>
</evidence>
<sequence length="294" mass="30837">MAKIGFVGLGHMGLPMAVNLMKAGHELIGFDRKSDTMTALQREGGSIAESLTTLAKSADVLITMLQTGEQVKAVCLGDEGLFAAAKKGTLFIDCSSIDVASSRDVQEKAYEQGHFALDAPVSGGVAGATAGTLTFMVGGKEEAFGKAHPILLAMGKKIIHTGPAGSGQAAKICNNMILGITMIGVSEAFVLADKLGLSAQKLHEVVSNSSGQCWTMNQYVPVPDVLDQVPANQDYKPGFTAAMMLKDLKLSQQCAEQSGVKTPLGAKAKQLYQSLVNEGMEALDFSAIIKLIDD</sequence>
<dbReference type="Pfam" id="PF03446">
    <property type="entry name" value="NAD_binding_2"/>
    <property type="match status" value="1"/>
</dbReference>
<keyword evidence="10" id="KW-1185">Reference proteome</keyword>
<dbReference type="FunFam" id="1.10.1040.10:FF:000006">
    <property type="entry name" value="3-hydroxyisobutyrate dehydrogenase"/>
    <property type="match status" value="1"/>
</dbReference>
<dbReference type="RefSeq" id="WP_131776884.1">
    <property type="nucleotide sequence ID" value="NZ_BMOB01000006.1"/>
</dbReference>
<dbReference type="GO" id="GO:0008442">
    <property type="term" value="F:3-hydroxyisobutyrate dehydrogenase activity"/>
    <property type="evidence" value="ECO:0007669"/>
    <property type="project" value="UniProtKB-EC"/>
</dbReference>
<dbReference type="InterPro" id="IPR006115">
    <property type="entry name" value="6PGDH_NADP-bd"/>
</dbReference>
<dbReference type="EMBL" id="BMOB01000006">
    <property type="protein sequence ID" value="GGI87566.1"/>
    <property type="molecule type" value="Genomic_DNA"/>
</dbReference>
<proteinExistence type="inferred from homology"/>
<evidence type="ECO:0000256" key="5">
    <source>
        <dbReference type="PIRSR" id="PIRSR000103-1"/>
    </source>
</evidence>
<dbReference type="InterPro" id="IPR002204">
    <property type="entry name" value="3-OH-isobutyrate_DH-rel_CS"/>
</dbReference>
<evidence type="ECO:0000256" key="1">
    <source>
        <dbReference type="ARBA" id="ARBA00009080"/>
    </source>
</evidence>
<gene>
    <name evidence="9" type="ORF">GCM10007966_15390</name>
</gene>
<dbReference type="GO" id="GO:0050661">
    <property type="term" value="F:NADP binding"/>
    <property type="evidence" value="ECO:0007669"/>
    <property type="project" value="InterPro"/>
</dbReference>
<feature type="active site" evidence="5">
    <location>
        <position position="171"/>
    </location>
</feature>
<evidence type="ECO:0000256" key="4">
    <source>
        <dbReference type="ARBA" id="ARBA00023027"/>
    </source>
</evidence>
<dbReference type="Gene3D" id="3.40.50.720">
    <property type="entry name" value="NAD(P)-binding Rossmann-like Domain"/>
    <property type="match status" value="1"/>
</dbReference>
<dbReference type="Gene3D" id="1.10.1040.10">
    <property type="entry name" value="N-(1-d-carboxylethyl)-l-norvaline Dehydrogenase, domain 2"/>
    <property type="match status" value="1"/>
</dbReference>
<keyword evidence="3 6" id="KW-0560">Oxidoreductase</keyword>
<dbReference type="Pfam" id="PF14833">
    <property type="entry name" value="NAD_binding_11"/>
    <property type="match status" value="1"/>
</dbReference>
<reference evidence="9" key="1">
    <citation type="journal article" date="2014" name="Int. J. Syst. Evol. Microbiol.">
        <title>Complete genome sequence of Corynebacterium casei LMG S-19264T (=DSM 44701T), isolated from a smear-ripened cheese.</title>
        <authorList>
            <consortium name="US DOE Joint Genome Institute (JGI-PGF)"/>
            <person name="Walter F."/>
            <person name="Albersmeier A."/>
            <person name="Kalinowski J."/>
            <person name="Ruckert C."/>
        </authorList>
    </citation>
    <scope>NUCLEOTIDE SEQUENCE</scope>
    <source>
        <strain evidence="9">JCM 13919</strain>
    </source>
</reference>
<dbReference type="PIRSF" id="PIRSF000103">
    <property type="entry name" value="HIBADH"/>
    <property type="match status" value="1"/>
</dbReference>
<dbReference type="NCBIfam" id="TIGR01692">
    <property type="entry name" value="HIBADH"/>
    <property type="match status" value="1"/>
</dbReference>
<comment type="caution">
    <text evidence="9">The sequence shown here is derived from an EMBL/GenBank/DDBJ whole genome shotgun (WGS) entry which is preliminary data.</text>
</comment>
<dbReference type="PROSITE" id="PS00895">
    <property type="entry name" value="3_HYDROXYISOBUT_DH"/>
    <property type="match status" value="1"/>
</dbReference>
<feature type="domain" description="6-phosphogluconate dehydrogenase NADP-binding" evidence="7">
    <location>
        <begin position="3"/>
        <end position="162"/>
    </location>
</feature>
<evidence type="ECO:0000256" key="2">
    <source>
        <dbReference type="ARBA" id="ARBA00022456"/>
    </source>
</evidence>
<dbReference type="SUPFAM" id="SSF51735">
    <property type="entry name" value="NAD(P)-binding Rossmann-fold domains"/>
    <property type="match status" value="1"/>
</dbReference>
<comment type="similarity">
    <text evidence="1 6">Belongs to the HIBADH-related family.</text>
</comment>
<dbReference type="Proteomes" id="UP000630149">
    <property type="component" value="Unassembled WGS sequence"/>
</dbReference>
<comment type="catalytic activity">
    <reaction evidence="6">
        <text>3-hydroxy-2-methylpropanoate + NAD(+) = 2-methyl-3-oxopropanoate + NADH + H(+)</text>
        <dbReference type="Rhea" id="RHEA:17681"/>
        <dbReference type="ChEBI" id="CHEBI:11805"/>
        <dbReference type="ChEBI" id="CHEBI:15378"/>
        <dbReference type="ChEBI" id="CHEBI:57540"/>
        <dbReference type="ChEBI" id="CHEBI:57700"/>
        <dbReference type="ChEBI" id="CHEBI:57945"/>
        <dbReference type="EC" id="1.1.1.31"/>
    </reaction>
</comment>
<keyword evidence="2 6" id="KW-0101">Branched-chain amino acid catabolism</keyword>
<evidence type="ECO:0000313" key="10">
    <source>
        <dbReference type="Proteomes" id="UP000630149"/>
    </source>
</evidence>
<accession>A0A917JUG6</accession>
<comment type="pathway">
    <text evidence="6">Amino-acid degradation; L-valine degradation.</text>
</comment>
<dbReference type="InterPro" id="IPR011548">
    <property type="entry name" value="HIBADH"/>
</dbReference>
<evidence type="ECO:0000259" key="7">
    <source>
        <dbReference type="Pfam" id="PF03446"/>
    </source>
</evidence>
<dbReference type="InterPro" id="IPR015815">
    <property type="entry name" value="HIBADH-related"/>
</dbReference>
<dbReference type="GO" id="GO:0051287">
    <property type="term" value="F:NAD binding"/>
    <property type="evidence" value="ECO:0007669"/>
    <property type="project" value="InterPro"/>
</dbReference>
<dbReference type="InterPro" id="IPR013328">
    <property type="entry name" value="6PGD_dom2"/>
</dbReference>
<dbReference type="PANTHER" id="PTHR22981">
    <property type="entry name" value="3-HYDROXYISOBUTYRATE DEHYDROGENASE-RELATED"/>
    <property type="match status" value="1"/>
</dbReference>
<dbReference type="InterPro" id="IPR029154">
    <property type="entry name" value="HIBADH-like_NADP-bd"/>
</dbReference>